<keyword evidence="2" id="KW-1185">Reference proteome</keyword>
<protein>
    <submittedName>
        <fullName evidence="1">Uncharacterized protein</fullName>
    </submittedName>
</protein>
<sequence length="45" mass="4973">MSSESSAARFTREQMATFESANDFHIAVDHEGGTTGTSIWHWGDN</sequence>
<evidence type="ECO:0000313" key="2">
    <source>
        <dbReference type="Proteomes" id="UP001059836"/>
    </source>
</evidence>
<dbReference type="EMBL" id="CP045809">
    <property type="protein sequence ID" value="QHN34942.1"/>
    <property type="molecule type" value="Genomic_DNA"/>
</dbReference>
<accession>A0ABX6IGF4</accession>
<gene>
    <name evidence="1" type="ORF">GII31_08565</name>
</gene>
<dbReference type="Proteomes" id="UP001059836">
    <property type="component" value="Chromosome"/>
</dbReference>
<proteinExistence type="predicted"/>
<evidence type="ECO:0000313" key="1">
    <source>
        <dbReference type="EMBL" id="QHN34942.1"/>
    </source>
</evidence>
<dbReference type="RefSeq" id="WP_213248602.1">
    <property type="nucleotide sequence ID" value="NZ_CP045806.1"/>
</dbReference>
<reference evidence="1" key="1">
    <citation type="journal article" date="2021" name="Nat. Microbiol.">
        <title>Cocultivation of an ultrasmall environmental parasitic bacterium with lytic ability against bacteria associated with wastewater foams.</title>
        <authorList>
            <person name="Batinovic S."/>
            <person name="Rose J.J.A."/>
            <person name="Ratcliffe J."/>
            <person name="Seviour R.J."/>
            <person name="Petrovski S."/>
        </authorList>
    </citation>
    <scope>NUCLEOTIDE SEQUENCE</scope>
    <source>
        <strain evidence="1">CON9</strain>
    </source>
</reference>
<name>A0ABX6IGF4_9ACTN</name>
<organism evidence="1 2">
    <name type="scientific">Gordonia pseudamarae</name>
    <dbReference type="NCBI Taxonomy" id="2831662"/>
    <lineage>
        <taxon>Bacteria</taxon>
        <taxon>Bacillati</taxon>
        <taxon>Actinomycetota</taxon>
        <taxon>Actinomycetes</taxon>
        <taxon>Mycobacteriales</taxon>
        <taxon>Gordoniaceae</taxon>
        <taxon>Gordonia</taxon>
    </lineage>
</organism>